<feature type="transmembrane region" description="Helical" evidence="9">
    <location>
        <begin position="319"/>
        <end position="336"/>
    </location>
</feature>
<dbReference type="PANTHER" id="PTHR10464">
    <property type="entry name" value="UREA TRANSPORTER"/>
    <property type="match status" value="1"/>
</dbReference>
<dbReference type="InterPro" id="IPR029020">
    <property type="entry name" value="Ammonium/urea_transptr"/>
</dbReference>
<sequence length="415" mass="44167">MNNNSSGGGGGGGRAPREIHVEVEEEDYIEEEDDDLSFAAMESGSKKAAVAARVRGKGCGGNYYLGTMPEWSNLVKAFGPLDFLDYTLRGCGQVYFMNNPISGLILLIGLVIEKPLLAVGCLIAQIGVDIGARRAGLTGYNGILVGAAIVTFMKDEWDIPTLIIIVPYACISVLIWMFLGNIMVGTWNIPPFTFAFNFTATIFFIAYFPLAMFTPSLPTAASPGFDWDTQAVFEAVFKGVGQVMFAGSTASGVIMTLALAACSPIAAMMAVLGSSIGVLVGFAVGADAAGIEAGLWGYNPVLGAIAVGGMFYYPTVKTLVMTVINAGFCSLLFGFFKVALAPWGIPAFTFPFCFATMVVVGIGKSLPDFEPIPLPEVTVPEEHLCKRWQRSRGLYNILNGPLPFLNSVENIGTIN</sequence>
<dbReference type="PANTHER" id="PTHR10464:SF4">
    <property type="entry name" value="UREA TRANSPORTER"/>
    <property type="match status" value="1"/>
</dbReference>
<feature type="transmembrane region" description="Helical" evidence="9">
    <location>
        <begin position="135"/>
        <end position="153"/>
    </location>
</feature>
<dbReference type="GO" id="GO:0005886">
    <property type="term" value="C:plasma membrane"/>
    <property type="evidence" value="ECO:0007669"/>
    <property type="project" value="UniProtKB-SubCell"/>
</dbReference>
<dbReference type="GeneID" id="14917167"/>
<evidence type="ECO:0000313" key="11">
    <source>
        <dbReference type="Proteomes" id="UP000011083"/>
    </source>
</evidence>
<reference evidence="10 11" key="1">
    <citation type="journal article" date="2013" name="Genome Biol.">
        <title>Genome of Acanthamoeba castellanii highlights extensive lateral gene transfer and early evolution of tyrosine kinase signaling.</title>
        <authorList>
            <person name="Clarke M."/>
            <person name="Lohan A.J."/>
            <person name="Liu B."/>
            <person name="Lagkouvardos I."/>
            <person name="Roy S."/>
            <person name="Zafar N."/>
            <person name="Bertelli C."/>
            <person name="Schilde C."/>
            <person name="Kianianmomeni A."/>
            <person name="Burglin T.R."/>
            <person name="Frech C."/>
            <person name="Turcotte B."/>
            <person name="Kopec K.O."/>
            <person name="Synnott J.M."/>
            <person name="Choo C."/>
            <person name="Paponov I."/>
            <person name="Finkler A."/>
            <person name="Soon Heng Tan C."/>
            <person name="Hutchins A.P."/>
            <person name="Weinmeier T."/>
            <person name="Rattei T."/>
            <person name="Chu J.S."/>
            <person name="Gimenez G."/>
            <person name="Irimia M."/>
            <person name="Rigden D.J."/>
            <person name="Fitzpatrick D.A."/>
            <person name="Lorenzo-Morales J."/>
            <person name="Bateman A."/>
            <person name="Chiu C.H."/>
            <person name="Tang P."/>
            <person name="Hegemann P."/>
            <person name="Fromm H."/>
            <person name="Raoult D."/>
            <person name="Greub G."/>
            <person name="Miranda-Saavedra D."/>
            <person name="Chen N."/>
            <person name="Nash P."/>
            <person name="Ginger M.L."/>
            <person name="Horn M."/>
            <person name="Schaap P."/>
            <person name="Caler L."/>
            <person name="Loftus B."/>
        </authorList>
    </citation>
    <scope>NUCLEOTIDE SEQUENCE [LARGE SCALE GENOMIC DNA]</scope>
    <source>
        <strain evidence="10 11">Neff</strain>
    </source>
</reference>
<evidence type="ECO:0000256" key="8">
    <source>
        <dbReference type="SAM" id="MobiDB-lite"/>
    </source>
</evidence>
<organism evidence="10 11">
    <name type="scientific">Acanthamoeba castellanii (strain ATCC 30010 / Neff)</name>
    <dbReference type="NCBI Taxonomy" id="1257118"/>
    <lineage>
        <taxon>Eukaryota</taxon>
        <taxon>Amoebozoa</taxon>
        <taxon>Discosea</taxon>
        <taxon>Longamoebia</taxon>
        <taxon>Centramoebida</taxon>
        <taxon>Acanthamoebidae</taxon>
        <taxon>Acanthamoeba</taxon>
    </lineage>
</organism>
<feature type="compositionally biased region" description="Gly residues" evidence="8">
    <location>
        <begin position="1"/>
        <end position="14"/>
    </location>
</feature>
<dbReference type="InterPro" id="IPR004937">
    <property type="entry name" value="Urea_transporter"/>
</dbReference>
<feature type="region of interest" description="Disordered" evidence="8">
    <location>
        <begin position="1"/>
        <end position="20"/>
    </location>
</feature>
<dbReference type="EMBL" id="KB007992">
    <property type="protein sequence ID" value="ELR16476.1"/>
    <property type="molecule type" value="Genomic_DNA"/>
</dbReference>
<comment type="catalytic activity">
    <reaction evidence="7">
        <text>urea(in) = urea(out)</text>
        <dbReference type="Rhea" id="RHEA:32799"/>
        <dbReference type="ChEBI" id="CHEBI:16199"/>
    </reaction>
</comment>
<feature type="transmembrane region" description="Helical" evidence="9">
    <location>
        <begin position="159"/>
        <end position="179"/>
    </location>
</feature>
<feature type="transmembrane region" description="Helical" evidence="9">
    <location>
        <begin position="343"/>
        <end position="363"/>
    </location>
</feature>
<dbReference type="RefSeq" id="XP_004338489.1">
    <property type="nucleotide sequence ID" value="XM_004338441.1"/>
</dbReference>
<dbReference type="Pfam" id="PF03253">
    <property type="entry name" value="UT"/>
    <property type="match status" value="1"/>
</dbReference>
<dbReference type="OMA" id="IGQVMFQ"/>
<protein>
    <submittedName>
        <fullName evidence="10">Urea transporter, putative</fullName>
    </submittedName>
</protein>
<evidence type="ECO:0000256" key="6">
    <source>
        <dbReference type="ARBA" id="ARBA00023136"/>
    </source>
</evidence>
<dbReference type="Proteomes" id="UP000011083">
    <property type="component" value="Unassembled WGS sequence"/>
</dbReference>
<accession>L8GWK4</accession>
<evidence type="ECO:0000256" key="9">
    <source>
        <dbReference type="SAM" id="Phobius"/>
    </source>
</evidence>
<comment type="similarity">
    <text evidence="2">Belongs to the urea transporter family.</text>
</comment>
<feature type="transmembrane region" description="Helical" evidence="9">
    <location>
        <begin position="191"/>
        <end position="210"/>
    </location>
</feature>
<evidence type="ECO:0000256" key="1">
    <source>
        <dbReference type="ARBA" id="ARBA00004651"/>
    </source>
</evidence>
<keyword evidence="3" id="KW-1003">Cell membrane</keyword>
<comment type="subcellular location">
    <subcellularLocation>
        <location evidence="1">Cell membrane</location>
        <topology evidence="1">Multi-pass membrane protein</topology>
    </subcellularLocation>
</comment>
<name>L8GWK4_ACACF</name>
<evidence type="ECO:0000256" key="3">
    <source>
        <dbReference type="ARBA" id="ARBA00022475"/>
    </source>
</evidence>
<dbReference type="Gene3D" id="1.10.3430.10">
    <property type="entry name" value="Ammonium transporter AmtB like domains"/>
    <property type="match status" value="1"/>
</dbReference>
<evidence type="ECO:0000256" key="2">
    <source>
        <dbReference type="ARBA" id="ARBA00005914"/>
    </source>
</evidence>
<dbReference type="GO" id="GO:0015204">
    <property type="term" value="F:urea transmembrane transporter activity"/>
    <property type="evidence" value="ECO:0007669"/>
    <property type="project" value="InterPro"/>
</dbReference>
<dbReference type="KEGG" id="acan:ACA1_034140"/>
<keyword evidence="4 9" id="KW-0812">Transmembrane</keyword>
<keyword evidence="6 9" id="KW-0472">Membrane</keyword>
<evidence type="ECO:0000256" key="4">
    <source>
        <dbReference type="ARBA" id="ARBA00022692"/>
    </source>
</evidence>
<feature type="transmembrane region" description="Helical" evidence="9">
    <location>
        <begin position="253"/>
        <end position="283"/>
    </location>
</feature>
<feature type="transmembrane region" description="Helical" evidence="9">
    <location>
        <begin position="104"/>
        <end position="123"/>
    </location>
</feature>
<evidence type="ECO:0000313" key="10">
    <source>
        <dbReference type="EMBL" id="ELR16476.1"/>
    </source>
</evidence>
<keyword evidence="11" id="KW-1185">Reference proteome</keyword>
<dbReference type="AlphaFoldDB" id="L8GWK4"/>
<keyword evidence="5 9" id="KW-1133">Transmembrane helix</keyword>
<dbReference type="OrthoDB" id="426293at2759"/>
<gene>
    <name evidence="10" type="ORF">ACA1_034140</name>
</gene>
<evidence type="ECO:0000256" key="7">
    <source>
        <dbReference type="ARBA" id="ARBA00033993"/>
    </source>
</evidence>
<evidence type="ECO:0000256" key="5">
    <source>
        <dbReference type="ARBA" id="ARBA00022989"/>
    </source>
</evidence>
<dbReference type="VEuPathDB" id="AmoebaDB:ACA1_034140"/>
<proteinExistence type="inferred from homology"/>